<evidence type="ECO:0000256" key="1">
    <source>
        <dbReference type="ARBA" id="ARBA00023125"/>
    </source>
</evidence>
<feature type="DNA-binding region" evidence="2">
    <location>
        <begin position="54"/>
        <end position="60"/>
    </location>
</feature>
<proteinExistence type="inferred from homology"/>
<dbReference type="NCBIfam" id="TIGR00621">
    <property type="entry name" value="ssb"/>
    <property type="match status" value="1"/>
</dbReference>
<dbReference type="SUPFAM" id="SSF50249">
    <property type="entry name" value="Nucleic acid-binding proteins"/>
    <property type="match status" value="1"/>
</dbReference>
<dbReference type="EMBL" id="CP042425">
    <property type="protein sequence ID" value="QEL14758.1"/>
    <property type="molecule type" value="Genomic_DNA"/>
</dbReference>
<dbReference type="Proteomes" id="UP000324974">
    <property type="component" value="Chromosome"/>
</dbReference>
<dbReference type="KEGG" id="lrs:PX52LOC_01652"/>
<feature type="short sequence motif" description="Important for interaction with partner proteins" evidence="2">
    <location>
        <begin position="143"/>
        <end position="148"/>
    </location>
</feature>
<evidence type="ECO:0000313" key="6">
    <source>
        <dbReference type="Proteomes" id="UP000324974"/>
    </source>
</evidence>
<dbReference type="PANTHER" id="PTHR10302">
    <property type="entry name" value="SINGLE-STRANDED DNA-BINDING PROTEIN"/>
    <property type="match status" value="1"/>
</dbReference>
<dbReference type="PIRSF" id="PIRSF002070">
    <property type="entry name" value="SSB"/>
    <property type="match status" value="1"/>
</dbReference>
<dbReference type="Pfam" id="PF00436">
    <property type="entry name" value="SSB"/>
    <property type="match status" value="1"/>
</dbReference>
<name>A0A5C1ACJ1_9BACT</name>
<dbReference type="RefSeq" id="WP_149109626.1">
    <property type="nucleotide sequence ID" value="NZ_CP042425.1"/>
</dbReference>
<dbReference type="AlphaFoldDB" id="A0A5C1ACJ1"/>
<reference evidence="6" key="1">
    <citation type="submission" date="2019-08" db="EMBL/GenBank/DDBJ databases">
        <title>Limnoglobus roseus gen. nov., sp. nov., a novel freshwater planctomycete with a giant genome from the family Gemmataceae.</title>
        <authorList>
            <person name="Kulichevskaya I.S."/>
            <person name="Naumoff D.G."/>
            <person name="Miroshnikov K."/>
            <person name="Ivanova A."/>
            <person name="Philippov D.A."/>
            <person name="Hakobyan A."/>
            <person name="Rijpstra I.C."/>
            <person name="Sinninghe Damste J.S."/>
            <person name="Liesack W."/>
            <person name="Dedysh S.N."/>
        </authorList>
    </citation>
    <scope>NUCLEOTIDE SEQUENCE [LARGE SCALE GENOMIC DNA]</scope>
    <source>
        <strain evidence="6">PX52</strain>
    </source>
</reference>
<evidence type="ECO:0000256" key="4">
    <source>
        <dbReference type="SAM" id="MobiDB-lite"/>
    </source>
</evidence>
<dbReference type="CDD" id="cd04496">
    <property type="entry name" value="SSB_OBF"/>
    <property type="match status" value="1"/>
</dbReference>
<dbReference type="GO" id="GO:0009295">
    <property type="term" value="C:nucleoid"/>
    <property type="evidence" value="ECO:0007669"/>
    <property type="project" value="TreeGrafter"/>
</dbReference>
<comment type="function">
    <text evidence="2">Plays an important role in DNA replication, recombination and repair. Binds to ssDNA and to an array of partner proteins to recruit them to their sites of action during DNA metabolism.</text>
</comment>
<keyword evidence="1 2" id="KW-0238">DNA-binding</keyword>
<organism evidence="5 6">
    <name type="scientific">Limnoglobus roseus</name>
    <dbReference type="NCBI Taxonomy" id="2598579"/>
    <lineage>
        <taxon>Bacteria</taxon>
        <taxon>Pseudomonadati</taxon>
        <taxon>Planctomycetota</taxon>
        <taxon>Planctomycetia</taxon>
        <taxon>Gemmatales</taxon>
        <taxon>Gemmataceae</taxon>
        <taxon>Limnoglobus</taxon>
    </lineage>
</organism>
<evidence type="ECO:0000256" key="2">
    <source>
        <dbReference type="HAMAP-Rule" id="MF_00984"/>
    </source>
</evidence>
<keyword evidence="6" id="KW-1185">Reference proteome</keyword>
<dbReference type="HAMAP" id="MF_00984">
    <property type="entry name" value="SSB"/>
    <property type="match status" value="1"/>
</dbReference>
<dbReference type="GO" id="GO:0006310">
    <property type="term" value="P:DNA recombination"/>
    <property type="evidence" value="ECO:0007669"/>
    <property type="project" value="UniProtKB-UniRule"/>
</dbReference>
<keyword evidence="2" id="KW-0233">DNA recombination</keyword>
<protein>
    <recommendedName>
        <fullName evidence="2 3">Single-stranded DNA-binding protein</fullName>
        <shortName evidence="2">SSB</shortName>
    </recommendedName>
</protein>
<feature type="region of interest" description="Disordered" evidence="4">
    <location>
        <begin position="119"/>
        <end position="148"/>
    </location>
</feature>
<gene>
    <name evidence="5" type="ORF">PX52LOC_01652</name>
</gene>
<dbReference type="GO" id="GO:0006260">
    <property type="term" value="P:DNA replication"/>
    <property type="evidence" value="ECO:0007669"/>
    <property type="project" value="UniProtKB-UniRule"/>
</dbReference>
<evidence type="ECO:0000256" key="3">
    <source>
        <dbReference type="PIRNR" id="PIRNR002070"/>
    </source>
</evidence>
<dbReference type="Gene3D" id="2.40.50.140">
    <property type="entry name" value="Nucleic acid-binding proteins"/>
    <property type="match status" value="1"/>
</dbReference>
<dbReference type="GO" id="GO:0003697">
    <property type="term" value="F:single-stranded DNA binding"/>
    <property type="evidence" value="ECO:0007669"/>
    <property type="project" value="UniProtKB-UniRule"/>
</dbReference>
<keyword evidence="2" id="KW-0235">DNA replication</keyword>
<dbReference type="PANTHER" id="PTHR10302:SF27">
    <property type="entry name" value="SINGLE-STRANDED DNA-BINDING PROTEIN"/>
    <property type="match status" value="1"/>
</dbReference>
<accession>A0A5C1ACJ1</accession>
<comment type="subunit">
    <text evidence="2">Homotetramer.</text>
</comment>
<dbReference type="InterPro" id="IPR000424">
    <property type="entry name" value="Primosome_PriB/ssb"/>
</dbReference>
<evidence type="ECO:0000313" key="5">
    <source>
        <dbReference type="EMBL" id="QEL14758.1"/>
    </source>
</evidence>
<dbReference type="GO" id="GO:0006281">
    <property type="term" value="P:DNA repair"/>
    <property type="evidence" value="ECO:0007669"/>
    <property type="project" value="UniProtKB-UniRule"/>
</dbReference>
<dbReference type="OrthoDB" id="9809878at2"/>
<dbReference type="InterPro" id="IPR012340">
    <property type="entry name" value="NA-bd_OB-fold"/>
</dbReference>
<sequence length="148" mass="16542">MAGSVNKVILVGNLGAAPDVRSTQDGREIVNLSVATSETWKEKGTGERKERTEWHRVVIFNENLGRIAKEYLAKGSKVYLEGQLQTRKWTDKDGQDKYSTEVVLQNFGGTLVMLSKAERTEDTAEQYDSPAPRQQAPVAELLDDEIPF</sequence>
<keyword evidence="2" id="KW-0234">DNA repair</keyword>
<keyword evidence="2" id="KW-0227">DNA damage</keyword>
<dbReference type="InterPro" id="IPR011344">
    <property type="entry name" value="ssDNA-bd"/>
</dbReference>
<dbReference type="PROSITE" id="PS50935">
    <property type="entry name" value="SSB"/>
    <property type="match status" value="1"/>
</dbReference>